<dbReference type="AlphaFoldDB" id="A0A9W8JVT8"/>
<gene>
    <name evidence="2" type="ORF">NLJ89_g8127</name>
</gene>
<feature type="region of interest" description="Disordered" evidence="1">
    <location>
        <begin position="75"/>
        <end position="106"/>
    </location>
</feature>
<evidence type="ECO:0000313" key="2">
    <source>
        <dbReference type="EMBL" id="KAJ3504070.1"/>
    </source>
</evidence>
<sequence>MPPVLNQQLRDAYKNVADARAVLIKALDAQTAVYNIPAKKKGSGRAAKDSVDLAVVEATKTLEKAEADLKALEDDAMDVDESDSAPKKAAVQARAKDRIGSCSCRS</sequence>
<protein>
    <submittedName>
        <fullName evidence="2">Uncharacterized protein</fullName>
    </submittedName>
</protein>
<evidence type="ECO:0000313" key="3">
    <source>
        <dbReference type="Proteomes" id="UP001148786"/>
    </source>
</evidence>
<keyword evidence="3" id="KW-1185">Reference proteome</keyword>
<accession>A0A9W8JVT8</accession>
<dbReference type="EMBL" id="JANKHO010001057">
    <property type="protein sequence ID" value="KAJ3504070.1"/>
    <property type="molecule type" value="Genomic_DNA"/>
</dbReference>
<organism evidence="2 3">
    <name type="scientific">Agrocybe chaxingu</name>
    <dbReference type="NCBI Taxonomy" id="84603"/>
    <lineage>
        <taxon>Eukaryota</taxon>
        <taxon>Fungi</taxon>
        <taxon>Dikarya</taxon>
        <taxon>Basidiomycota</taxon>
        <taxon>Agaricomycotina</taxon>
        <taxon>Agaricomycetes</taxon>
        <taxon>Agaricomycetidae</taxon>
        <taxon>Agaricales</taxon>
        <taxon>Agaricineae</taxon>
        <taxon>Strophariaceae</taxon>
        <taxon>Agrocybe</taxon>
    </lineage>
</organism>
<comment type="caution">
    <text evidence="2">The sequence shown here is derived from an EMBL/GenBank/DDBJ whole genome shotgun (WGS) entry which is preliminary data.</text>
</comment>
<proteinExistence type="predicted"/>
<dbReference type="Proteomes" id="UP001148786">
    <property type="component" value="Unassembled WGS sequence"/>
</dbReference>
<reference evidence="2" key="1">
    <citation type="submission" date="2022-07" db="EMBL/GenBank/DDBJ databases">
        <title>Genome Sequence of Agrocybe chaxingu.</title>
        <authorList>
            <person name="Buettner E."/>
        </authorList>
    </citation>
    <scope>NUCLEOTIDE SEQUENCE</scope>
    <source>
        <strain evidence="2">MP-N11</strain>
    </source>
</reference>
<evidence type="ECO:0000256" key="1">
    <source>
        <dbReference type="SAM" id="MobiDB-lite"/>
    </source>
</evidence>
<name>A0A9W8JVT8_9AGAR</name>